<evidence type="ECO:0000313" key="1">
    <source>
        <dbReference type="EMBL" id="SPC08272.1"/>
    </source>
</evidence>
<sequence length="26" mass="2823">MLLTETHMDAYGSAALLMHINCSRGS</sequence>
<accession>A0A375FQZ2</accession>
<reference evidence="2" key="1">
    <citation type="submission" date="2018-01" db="EMBL/GenBank/DDBJ databases">
        <authorList>
            <person name="Gaut B.S."/>
            <person name="Morton B.R."/>
            <person name="Clegg M.T."/>
            <person name="Duvall M.R."/>
        </authorList>
    </citation>
    <scope>NUCLEOTIDE SEQUENCE [LARGE SCALE GENOMIC DNA]</scope>
</reference>
<protein>
    <submittedName>
        <fullName evidence="1">Uncharacterized protein</fullName>
    </submittedName>
</protein>
<dbReference type="Proteomes" id="UP000256862">
    <property type="component" value="Unassembled WGS sequence"/>
</dbReference>
<dbReference type="EMBL" id="OGUS01000092">
    <property type="protein sequence ID" value="SPC08272.1"/>
    <property type="molecule type" value="Genomic_DNA"/>
</dbReference>
<gene>
    <name evidence="1" type="ORF">CO2235_U840013</name>
</gene>
<evidence type="ECO:0000313" key="2">
    <source>
        <dbReference type="Proteomes" id="UP000256862"/>
    </source>
</evidence>
<organism evidence="1 2">
    <name type="scientific">Cupriavidus oxalaticus</name>
    <dbReference type="NCBI Taxonomy" id="96344"/>
    <lineage>
        <taxon>Bacteria</taxon>
        <taxon>Pseudomonadati</taxon>
        <taxon>Pseudomonadota</taxon>
        <taxon>Betaproteobacteria</taxon>
        <taxon>Burkholderiales</taxon>
        <taxon>Burkholderiaceae</taxon>
        <taxon>Cupriavidus</taxon>
    </lineage>
</organism>
<name>A0A375FQZ2_9BURK</name>
<comment type="caution">
    <text evidence="1">The sequence shown here is derived from an EMBL/GenBank/DDBJ whole genome shotgun (WGS) entry which is preliminary data.</text>
</comment>
<dbReference type="AlphaFoldDB" id="A0A375FQZ2"/>
<proteinExistence type="predicted"/>